<organism evidence="2 3">
    <name type="scientific">Imperialibacter roseus</name>
    <dbReference type="NCBI Taxonomy" id="1324217"/>
    <lineage>
        <taxon>Bacteria</taxon>
        <taxon>Pseudomonadati</taxon>
        <taxon>Bacteroidota</taxon>
        <taxon>Cytophagia</taxon>
        <taxon>Cytophagales</taxon>
        <taxon>Flammeovirgaceae</taxon>
        <taxon>Imperialibacter</taxon>
    </lineage>
</organism>
<dbReference type="Gene3D" id="2.130.10.10">
    <property type="entry name" value="YVTN repeat-like/Quinoprotein amine dehydrogenase"/>
    <property type="match status" value="1"/>
</dbReference>
<dbReference type="EMBL" id="CP136051">
    <property type="protein sequence ID" value="WOK09402.1"/>
    <property type="molecule type" value="Genomic_DNA"/>
</dbReference>
<keyword evidence="3" id="KW-1185">Reference proteome</keyword>
<dbReference type="RefSeq" id="WP_317492021.1">
    <property type="nucleotide sequence ID" value="NZ_CP136051.1"/>
</dbReference>
<dbReference type="InterPro" id="IPR015943">
    <property type="entry name" value="WD40/YVTN_repeat-like_dom_sf"/>
</dbReference>
<feature type="chain" id="PRO_5047038639" evidence="1">
    <location>
        <begin position="24"/>
        <end position="718"/>
    </location>
</feature>
<dbReference type="Proteomes" id="UP001302349">
    <property type="component" value="Chromosome"/>
</dbReference>
<keyword evidence="1" id="KW-0732">Signal</keyword>
<sequence length="718" mass="82774">MKHRCFFYLLVATFSTWPAAAQMADEPYIQLVGHHYDAAGGFGEARPKKVVVDYNSIVHVLTDKGLFRDFPDYQLAPDHTYRSLADKVPVDITTQESTGILFYLYKDKFLTNGYAGTLDTKLEPGLYSRISVGKDLKVLLVGEKKAALFDGNKKIGDLTVPKEAVIDIYVAKGQFLALTAKAIYKLEGKAWKVMHEGLDMTSLVFSESKITVGTKNGYYTIDGQGKRATDTESRLPVPAIRKMLLTGNDELWFSTADGAFRKETDRYRYFASKRWLDVNEVIDMAADASGNIYLLTPTGLNMIEQMPFTLAEKTEFFQDRIRKYHMRYGFVCAPQLPVAYDLTSEEIIDHDNDGLWTSFYLGSQVFRYAVTGEEVAKRYVWESFEAFERLLTVNQLKGFPSRTFEREGYKVNDPDRWRKSPEEGWEWKGTTSSDEYIAYLFVASLMDQFIAKAPEEKKRVADFIDAIMTHILDNDYYFVDLDGKPTTWGRWNPEYVNMYPAEVYDRKLNSIHLVAGLQLAYALTKKESYKTEMFKVMNEFGYFKNMLPSMYDMKEHIVMYDGHTMGDGWNHSDDEMAFLTYWPLYHYALNDTLKQHYADIITDHWKVELPERNALWNLLTYGTAGDINLEDVRWHLQEFGLDQMSYAVKNSHRKDLELLEPNFRGQTTKVLLTPGERRTHRHNANPFDLDGGSEGNSVLAGDEYLLPYWMARYLGVLK</sequence>
<gene>
    <name evidence="2" type="ORF">RT717_12205</name>
</gene>
<accession>A0ABZ0IY08</accession>
<feature type="signal peptide" evidence="1">
    <location>
        <begin position="1"/>
        <end position="23"/>
    </location>
</feature>
<evidence type="ECO:0000313" key="2">
    <source>
        <dbReference type="EMBL" id="WOK09402.1"/>
    </source>
</evidence>
<protein>
    <submittedName>
        <fullName evidence="2">Uncharacterized protein</fullName>
    </submittedName>
</protein>
<reference evidence="2 3" key="1">
    <citation type="journal article" date="2023" name="Microbiol. Resour. Announc.">
        <title>Complete Genome Sequence of Imperialibacter roseus strain P4T.</title>
        <authorList>
            <person name="Tizabi D.R."/>
            <person name="Bachvaroff T."/>
            <person name="Hill R.T."/>
        </authorList>
    </citation>
    <scope>NUCLEOTIDE SEQUENCE [LARGE SCALE GENOMIC DNA]</scope>
    <source>
        <strain evidence="2 3">P4T</strain>
    </source>
</reference>
<proteinExistence type="predicted"/>
<name>A0ABZ0IY08_9BACT</name>
<evidence type="ECO:0000313" key="3">
    <source>
        <dbReference type="Proteomes" id="UP001302349"/>
    </source>
</evidence>
<evidence type="ECO:0000256" key="1">
    <source>
        <dbReference type="SAM" id="SignalP"/>
    </source>
</evidence>